<keyword evidence="4" id="KW-1185">Reference proteome</keyword>
<protein>
    <submittedName>
        <fullName evidence="3">BZIP transcription factor, bZIP-1</fullName>
    </submittedName>
</protein>
<dbReference type="CDD" id="cd14688">
    <property type="entry name" value="bZIP_YAP"/>
    <property type="match status" value="1"/>
</dbReference>
<reference evidence="3 4" key="1">
    <citation type="journal article" date="2016" name="Genome Biol. Evol.">
        <title>Divergent and convergent evolution of fungal pathogenicity.</title>
        <authorList>
            <person name="Shang Y."/>
            <person name="Xiao G."/>
            <person name="Zheng P."/>
            <person name="Cen K."/>
            <person name="Zhan S."/>
            <person name="Wang C."/>
        </authorList>
    </citation>
    <scope>NUCLEOTIDE SEQUENCE [LARGE SCALE GENOMIC DNA]</scope>
    <source>
        <strain evidence="3 4">RCEF 4871</strain>
    </source>
</reference>
<dbReference type="InterPro" id="IPR004827">
    <property type="entry name" value="bZIP"/>
</dbReference>
<dbReference type="GO" id="GO:0003700">
    <property type="term" value="F:DNA-binding transcription factor activity"/>
    <property type="evidence" value="ECO:0007669"/>
    <property type="project" value="InterPro"/>
</dbReference>
<dbReference type="Gene3D" id="1.20.5.170">
    <property type="match status" value="1"/>
</dbReference>
<feature type="compositionally biased region" description="Polar residues" evidence="1">
    <location>
        <begin position="154"/>
        <end position="172"/>
    </location>
</feature>
<dbReference type="AlphaFoldDB" id="A0A167JLM8"/>
<dbReference type="PROSITE" id="PS00036">
    <property type="entry name" value="BZIP_BASIC"/>
    <property type="match status" value="1"/>
</dbReference>
<dbReference type="PANTHER" id="PTHR39607">
    <property type="entry name" value="XANTHOCILLIN BIOSYNTHESIS CLUSTER TRANSCRIPTION FACTOR XANC-RELATED"/>
    <property type="match status" value="1"/>
</dbReference>
<feature type="domain" description="BZIP" evidence="2">
    <location>
        <begin position="29"/>
        <end position="44"/>
    </location>
</feature>
<evidence type="ECO:0000256" key="1">
    <source>
        <dbReference type="SAM" id="MobiDB-lite"/>
    </source>
</evidence>
<dbReference type="SUPFAM" id="SSF57959">
    <property type="entry name" value="Leucine zipper domain"/>
    <property type="match status" value="1"/>
</dbReference>
<feature type="region of interest" description="Disordered" evidence="1">
    <location>
        <begin position="138"/>
        <end position="186"/>
    </location>
</feature>
<dbReference type="InterPro" id="IPR052635">
    <property type="entry name" value="Sec_Metab_Biosynth_Reg"/>
</dbReference>
<evidence type="ECO:0000313" key="4">
    <source>
        <dbReference type="Proteomes" id="UP000243498"/>
    </source>
</evidence>
<evidence type="ECO:0000313" key="3">
    <source>
        <dbReference type="EMBL" id="OAA50466.1"/>
    </source>
</evidence>
<evidence type="ECO:0000259" key="2">
    <source>
        <dbReference type="PROSITE" id="PS00036"/>
    </source>
</evidence>
<dbReference type="InterPro" id="IPR046347">
    <property type="entry name" value="bZIP_sf"/>
</dbReference>
<dbReference type="PANTHER" id="PTHR39607:SF1">
    <property type="entry name" value="B-ZIP TRANSCRIPTION FACTOR (EUROFUNG)"/>
    <property type="match status" value="1"/>
</dbReference>
<dbReference type="Proteomes" id="UP000243498">
    <property type="component" value="Unassembled WGS sequence"/>
</dbReference>
<proteinExistence type="predicted"/>
<dbReference type="OMA" id="QRTYRHR"/>
<organism evidence="3 4">
    <name type="scientific">Metarhizium rileyi (strain RCEF 4871)</name>
    <name type="common">Nomuraea rileyi</name>
    <dbReference type="NCBI Taxonomy" id="1649241"/>
    <lineage>
        <taxon>Eukaryota</taxon>
        <taxon>Fungi</taxon>
        <taxon>Dikarya</taxon>
        <taxon>Ascomycota</taxon>
        <taxon>Pezizomycotina</taxon>
        <taxon>Sordariomycetes</taxon>
        <taxon>Hypocreomycetidae</taxon>
        <taxon>Hypocreales</taxon>
        <taxon>Clavicipitaceae</taxon>
        <taxon>Metarhizium</taxon>
    </lineage>
</organism>
<dbReference type="OrthoDB" id="194358at2759"/>
<gene>
    <name evidence="3" type="ORF">NOR_00916</name>
</gene>
<dbReference type="EMBL" id="AZHC01000002">
    <property type="protein sequence ID" value="OAA50466.1"/>
    <property type="molecule type" value="Genomic_DNA"/>
</dbReference>
<accession>A0A167JLM8</accession>
<comment type="caution">
    <text evidence="3">The sequence shown here is derived from an EMBL/GenBank/DDBJ whole genome shotgun (WGS) entry which is preliminary data.</text>
</comment>
<name>A0A167JLM8_METRR</name>
<sequence length="503" mass="55045">MPSTSVSLPNPKELSIEDDWTRVKDPKEKKRIQNRVAQRTYRHRMKARLGELQARLDSHERQRIHPVAHGGNEMANGVAGVPIAFNTDVLATNGHSNLNSLAGLNSVLSAAHGGDTSQSPLSNDHPSSALSMLQTNMYDNPAEESDPSMFSRPQFLNSPLNSQPSPQNQNGLPSPPGRSDSENSTKVPQDFVLDCVRFQTQLLNRLDTLQPDCSCACQGPYSRTDGLPQYGISQGPIACMGAFTPAHTESVEFAFEGAGDVWKADTVSYKLRQNSPNGSMSYPPMLETPIPPIESGLGSSTLRSTTASQGLTGNGLIAVRDAPLDERVEILVRHLQSIGFGSFDDLATAYYSKSCDTSPMTTGQHPSRDRHLAKVISDVFQTADNWTHWERREFYDEILKITETMVASEISAVGDSLLSQIGTLLETQDLQNSPSRAESVQSMKNLVQHELPNSWALNMSLANGEGSRWYNNSSNIALATTLLQQFAGRLSMDKLMQLVEACL</sequence>